<protein>
    <submittedName>
        <fullName evidence="2">Formylglycine-generating enzyme family protein</fullName>
    </submittedName>
</protein>
<dbReference type="PANTHER" id="PTHR23150">
    <property type="entry name" value="SULFATASE MODIFYING FACTOR 1, 2"/>
    <property type="match status" value="1"/>
</dbReference>
<evidence type="ECO:0000259" key="1">
    <source>
        <dbReference type="Pfam" id="PF03781"/>
    </source>
</evidence>
<organism evidence="2 3">
    <name type="scientific">Luteimonas galliterrae</name>
    <dbReference type="NCBI Taxonomy" id="2940486"/>
    <lineage>
        <taxon>Bacteria</taxon>
        <taxon>Pseudomonadati</taxon>
        <taxon>Pseudomonadota</taxon>
        <taxon>Gammaproteobacteria</taxon>
        <taxon>Lysobacterales</taxon>
        <taxon>Lysobacteraceae</taxon>
        <taxon>Luteimonas</taxon>
    </lineage>
</organism>
<dbReference type="SUPFAM" id="SSF56436">
    <property type="entry name" value="C-type lectin-like"/>
    <property type="match status" value="1"/>
</dbReference>
<evidence type="ECO:0000313" key="3">
    <source>
        <dbReference type="Proteomes" id="UP001431217"/>
    </source>
</evidence>
<dbReference type="InterPro" id="IPR042095">
    <property type="entry name" value="SUMF_sf"/>
</dbReference>
<gene>
    <name evidence="2" type="ORF">M2650_04820</name>
</gene>
<accession>A0ABT0MGG7</accession>
<dbReference type="InterPro" id="IPR005532">
    <property type="entry name" value="SUMF_dom"/>
</dbReference>
<proteinExistence type="predicted"/>
<dbReference type="InterPro" id="IPR051043">
    <property type="entry name" value="Sulfatase_Mod_Factor_Kinase"/>
</dbReference>
<evidence type="ECO:0000313" key="2">
    <source>
        <dbReference type="EMBL" id="MCL1633965.1"/>
    </source>
</evidence>
<feature type="domain" description="Sulfatase-modifying factor enzyme-like" evidence="1">
    <location>
        <begin position="1"/>
        <end position="299"/>
    </location>
</feature>
<dbReference type="InterPro" id="IPR016187">
    <property type="entry name" value="CTDL_fold"/>
</dbReference>
<keyword evidence="3" id="KW-1185">Reference proteome</keyword>
<dbReference type="EMBL" id="JAMBEP010000001">
    <property type="protein sequence ID" value="MCL1633965.1"/>
    <property type="molecule type" value="Genomic_DNA"/>
</dbReference>
<comment type="caution">
    <text evidence="2">The sequence shown here is derived from an EMBL/GenBank/DDBJ whole genome shotgun (WGS) entry which is preliminary data.</text>
</comment>
<name>A0ABT0MGG7_9GAMM</name>
<reference evidence="2 3" key="1">
    <citation type="submission" date="2022-05" db="EMBL/GenBank/DDBJ databases">
        <title>Luteimonas sp. SX5, whole genome shotgun sequencing project.</title>
        <authorList>
            <person name="Zhao G."/>
            <person name="Shen L."/>
        </authorList>
    </citation>
    <scope>NUCLEOTIDE SEQUENCE [LARGE SCALE GENOMIC DNA]</scope>
    <source>
        <strain evidence="2 3">SX5</strain>
    </source>
</reference>
<sequence length="306" mass="34138">MTMIPGGVFTMGSDEHYPEEKPAHKASVGAFWMDRHTVTNREFARFVEATGHVTLAEKAADPADYPGADPALLAPSSVVFVPPPGRVDLRNHYNWWNYVQGADWRRPRGPGTSIEGLDDHPVVHVAFEDAEAYAAWAGKSLPTEAEWEFAARGGLEGAEFCWGDELNPGGKWMANTWQGEFPWQNLDEDGHRWTAPVGSFPANGYGLHDMAGNVWEWTADWYQDHSRIPQHACCTLRNPRGGAREDSYDPRNPQVTIPRKVMKGGSHLCAPNYCRRYRPAARMAQPIDTSTSHLGFRCVVRVPEAP</sequence>
<dbReference type="Pfam" id="PF03781">
    <property type="entry name" value="FGE-sulfatase"/>
    <property type="match status" value="1"/>
</dbReference>
<dbReference type="Gene3D" id="3.90.1580.10">
    <property type="entry name" value="paralog of FGE (formylglycine-generating enzyme)"/>
    <property type="match status" value="1"/>
</dbReference>
<dbReference type="PANTHER" id="PTHR23150:SF19">
    <property type="entry name" value="FORMYLGLYCINE-GENERATING ENZYME"/>
    <property type="match status" value="1"/>
</dbReference>
<dbReference type="Proteomes" id="UP001431217">
    <property type="component" value="Unassembled WGS sequence"/>
</dbReference>